<dbReference type="Proteomes" id="UP000321816">
    <property type="component" value="Chromosome"/>
</dbReference>
<gene>
    <name evidence="2" type="ORF">FTX54_014485</name>
</gene>
<dbReference type="Pfam" id="PF14039">
    <property type="entry name" value="YusW"/>
    <property type="match status" value="1"/>
</dbReference>
<dbReference type="OrthoDB" id="2972838at2"/>
<proteinExistence type="predicted"/>
<keyword evidence="3" id="KW-1185">Reference proteome</keyword>
<organism evidence="2 3">
    <name type="scientific">Alkalicoccus halolimnae</name>
    <dbReference type="NCBI Taxonomy" id="1667239"/>
    <lineage>
        <taxon>Bacteria</taxon>
        <taxon>Bacillati</taxon>
        <taxon>Bacillota</taxon>
        <taxon>Bacilli</taxon>
        <taxon>Bacillales</taxon>
        <taxon>Bacillaceae</taxon>
        <taxon>Alkalicoccus</taxon>
    </lineage>
</organism>
<name>A0A5C7FHF7_9BACI</name>
<evidence type="ECO:0000256" key="1">
    <source>
        <dbReference type="SAM" id="MobiDB-lite"/>
    </source>
</evidence>
<dbReference type="PROSITE" id="PS51257">
    <property type="entry name" value="PROKAR_LIPOPROTEIN"/>
    <property type="match status" value="1"/>
</dbReference>
<feature type="region of interest" description="Disordered" evidence="1">
    <location>
        <begin position="19"/>
        <end position="55"/>
    </location>
</feature>
<reference evidence="2 3" key="1">
    <citation type="submission" date="2024-01" db="EMBL/GenBank/DDBJ databases">
        <title>Complete Genome Sequence of Alkalicoccus halolimnae BZ-SZ-XJ29T, a Moderately Halophilic Bacterium Isolated from a Salt Lake.</title>
        <authorList>
            <person name="Zhao B."/>
        </authorList>
    </citation>
    <scope>NUCLEOTIDE SEQUENCE [LARGE SCALE GENOMIC DNA]</scope>
    <source>
        <strain evidence="2 3">BZ-SZ-XJ29</strain>
    </source>
</reference>
<protein>
    <submittedName>
        <fullName evidence="2">YusW family protein</fullName>
    </submittedName>
</protein>
<dbReference type="InterPro" id="IPR025623">
    <property type="entry name" value="YusW"/>
</dbReference>
<dbReference type="RefSeq" id="WP_147803745.1">
    <property type="nucleotide sequence ID" value="NZ_CP144914.1"/>
</dbReference>
<dbReference type="KEGG" id="ahal:FTX54_014485"/>
<dbReference type="AlphaFoldDB" id="A0A5C7FHF7"/>
<dbReference type="EMBL" id="CP144914">
    <property type="protein sequence ID" value="WWD79589.1"/>
    <property type="molecule type" value="Genomic_DNA"/>
</dbReference>
<evidence type="ECO:0000313" key="2">
    <source>
        <dbReference type="EMBL" id="WWD79589.1"/>
    </source>
</evidence>
<accession>A0A5C7FHF7</accession>
<evidence type="ECO:0000313" key="3">
    <source>
        <dbReference type="Proteomes" id="UP000321816"/>
    </source>
</evidence>
<sequence length="172" mass="19133">MKKIALSLTASMFFLGACGESNNEETPQAEEPELNIGNGNENDPEPFNGDSVSNDEDEIDSILQQGIGVFELHITLVDESEWSFTYTPPQSADEQADAMIHSEEIDIQGEAAASEMEELLADLHFDAASDMEVITEEIAETFDFNEGDIQEYTLMIHFPQQDSPTEWTYNQG</sequence>